<evidence type="ECO:0000313" key="7">
    <source>
        <dbReference type="Proteomes" id="UP000242188"/>
    </source>
</evidence>
<sequence length="1183" mass="131789">MTTVLDERIRRMFDRSDNRTVTTVLDERIRGMFDHSDNRTGMKRCLISVTTVLDERIRAITVLDERIRRCLTTVTTEQVVLDERIRRLFDHSDNITVTTVLDERIRGMFDNSDNRTVTTVLDERIRRMFDNSDNRTVTTVLDERIRRMFDHSDKRTVAACSADECTSYIIISEQHRSTLSVPEGNDKLICDRALPSDWYRFTNGDMPTSCVPTFHCGTQVPIWLNGQLPTVQGSTAVLQACYNYGKGVDPTPYGGSACCHVSQQIQVKNCGSYNVYHLARTRACNMAYCAGHAQVCPIGQSNIGSPNCTELYPKMTHSPVIDQPYVDSNGIKCFSCDCKGAVKFPCHIPYPKGVPNVAFEVTWTVDGVPIRRPGTQVPVKQTLTGDDRDATLDEMYMQGHLDTELQCEVRSYYTNNNHGPRSDTLRSNSFWVGLRKYNNSVIVDEKGNEQEITIESTVPIPCNSPVLSTCSFQIEMNSTLDPNDVSTSACVYELKCDPTTHKYSTTIKVIATRDFVKDGDQQHVLAFRPLYRFNTMWYGYNVSPIQIRSKDRPHGICTALGDPHVTQIDNNRTVDIYTVGNSVLYKSKTRPFEVEITTWACGSYHPCICAVAAREGNDFIQVDMCARTKNQLVAPDVTYPSGPFTGGTTIDPDASGKAFNINFPSGASLKVTAALYDRRHHTEKNGYLNVYLKVPTDDFGNSEGICGTYDGNPKNDRLGSDGLQHPNSTDFANSWMVQPGYSLFDNPPLRSTAFDHNNVNFCQCDSTTSQGICTKSKATNPLAQNVGKKPRRHTGTFQWGQPRGHQDYPKETRMRRNLKQVTIKRKQRTAVTRSGMTEDMARKTCTDTIRESMLSTRCQSVMPAVFVNRLIHACVEDMMVSDSDMFNIGYMNAFDFQCQDTVLRDVSVYAIGSHGMRIPPADVTTHLCPNQCSRRGTCHEGTCTCQIGYTGADCSVQAGVIPVISHIRGDGLCDVRDRKCMKVQVIAEHLIPGPELKCRYKKSEIGDSGLSPYGPYIDVPASFTSFLEVECSLPESVVLTKDSPTDAFIMSVTTDGILFSSEHTFIVYDGSCQNCDTSGNCTLKGNTCLIDRACRLNGEQNSDGGYCDPQTNPYSWTRSPVVAEINHYTSTGSGCQCGYDKVRFDCACCTNNGCQCGVAKPHICTSCNHLYSCATYPGLIVRN</sequence>
<evidence type="ECO:0000259" key="5">
    <source>
        <dbReference type="PROSITE" id="PS51233"/>
    </source>
</evidence>
<dbReference type="PROSITE" id="PS01186">
    <property type="entry name" value="EGF_2"/>
    <property type="match status" value="1"/>
</dbReference>
<dbReference type="PANTHER" id="PTHR14949">
    <property type="entry name" value="EGF-LIKE-DOMAIN, MULTIPLE 7, 8"/>
    <property type="match status" value="1"/>
</dbReference>
<dbReference type="InterPro" id="IPR058727">
    <property type="entry name" value="Helical_Vwde"/>
</dbReference>
<keyword evidence="2" id="KW-1015">Disulfide bond</keyword>
<keyword evidence="1" id="KW-0732">Signal</keyword>
<dbReference type="GO" id="GO:0005102">
    <property type="term" value="F:signaling receptor binding"/>
    <property type="evidence" value="ECO:0007669"/>
    <property type="project" value="TreeGrafter"/>
</dbReference>
<keyword evidence="7" id="KW-1185">Reference proteome</keyword>
<evidence type="ECO:0000256" key="2">
    <source>
        <dbReference type="ARBA" id="ARBA00023157"/>
    </source>
</evidence>
<organism evidence="6 7">
    <name type="scientific">Mizuhopecten yessoensis</name>
    <name type="common">Japanese scallop</name>
    <name type="synonym">Patinopecten yessoensis</name>
    <dbReference type="NCBI Taxonomy" id="6573"/>
    <lineage>
        <taxon>Eukaryota</taxon>
        <taxon>Metazoa</taxon>
        <taxon>Spiralia</taxon>
        <taxon>Lophotrochozoa</taxon>
        <taxon>Mollusca</taxon>
        <taxon>Bivalvia</taxon>
        <taxon>Autobranchia</taxon>
        <taxon>Pteriomorphia</taxon>
        <taxon>Pectinida</taxon>
        <taxon>Pectinoidea</taxon>
        <taxon>Pectinidae</taxon>
        <taxon>Mizuhopecten</taxon>
    </lineage>
</organism>
<feature type="domain" description="VWFD" evidence="5">
    <location>
        <begin position="555"/>
        <end position="743"/>
    </location>
</feature>
<feature type="region of interest" description="Disordered" evidence="4">
    <location>
        <begin position="783"/>
        <end position="808"/>
    </location>
</feature>
<dbReference type="PROSITE" id="PS00022">
    <property type="entry name" value="EGF_1"/>
    <property type="match status" value="1"/>
</dbReference>
<dbReference type="Pfam" id="PF26129">
    <property type="entry name" value="Vwde"/>
    <property type="match status" value="1"/>
</dbReference>
<dbReference type="Proteomes" id="UP000242188">
    <property type="component" value="Unassembled WGS sequence"/>
</dbReference>
<dbReference type="InterPro" id="IPR050969">
    <property type="entry name" value="Dev_Signal_Modulators"/>
</dbReference>
<dbReference type="GO" id="GO:0005576">
    <property type="term" value="C:extracellular region"/>
    <property type="evidence" value="ECO:0007669"/>
    <property type="project" value="TreeGrafter"/>
</dbReference>
<dbReference type="InterPro" id="IPR001846">
    <property type="entry name" value="VWF_type-D"/>
</dbReference>
<comment type="caution">
    <text evidence="6">The sequence shown here is derived from an EMBL/GenBank/DDBJ whole genome shotgun (WGS) entry which is preliminary data.</text>
</comment>
<dbReference type="OrthoDB" id="6049036at2759"/>
<evidence type="ECO:0000256" key="1">
    <source>
        <dbReference type="ARBA" id="ARBA00022729"/>
    </source>
</evidence>
<dbReference type="PROSITE" id="PS51233">
    <property type="entry name" value="VWFD"/>
    <property type="match status" value="1"/>
</dbReference>
<proteinExistence type="predicted"/>
<dbReference type="AlphaFoldDB" id="A0A210PSM0"/>
<dbReference type="InterPro" id="IPR000742">
    <property type="entry name" value="EGF"/>
</dbReference>
<evidence type="ECO:0000313" key="6">
    <source>
        <dbReference type="EMBL" id="OWF39497.1"/>
    </source>
</evidence>
<dbReference type="Pfam" id="PF23283">
    <property type="entry name" value="D8C_UMOD"/>
    <property type="match status" value="1"/>
</dbReference>
<dbReference type="Gene3D" id="2.10.25.10">
    <property type="entry name" value="Laminin"/>
    <property type="match status" value="1"/>
</dbReference>
<dbReference type="InterPro" id="IPR057774">
    <property type="entry name" value="D8C_UMOD/GP2/OIT3-like"/>
</dbReference>
<protein>
    <submittedName>
        <fullName evidence="6">von Willebrand factor D and EGF domain-containing protein</fullName>
    </submittedName>
</protein>
<evidence type="ECO:0000256" key="4">
    <source>
        <dbReference type="SAM" id="MobiDB-lite"/>
    </source>
</evidence>
<name>A0A210PSM0_MIZYE</name>
<dbReference type="PANTHER" id="PTHR14949:SF51">
    <property type="entry name" value="VON WILLEBRAND FACTOR D AND EGF DOMAIN-CONTAINING PROTEIN"/>
    <property type="match status" value="1"/>
</dbReference>
<dbReference type="FunFam" id="2.10.25.10:FF:000001">
    <property type="entry name" value="Tenascin C"/>
    <property type="match status" value="1"/>
</dbReference>
<gene>
    <name evidence="6" type="ORF">KP79_PYT03710</name>
</gene>
<dbReference type="Pfam" id="PF23106">
    <property type="entry name" value="EGF_Teneurin"/>
    <property type="match status" value="1"/>
</dbReference>
<accession>A0A210PSM0</accession>
<evidence type="ECO:0000256" key="3">
    <source>
        <dbReference type="ARBA" id="ARBA00023180"/>
    </source>
</evidence>
<dbReference type="GO" id="GO:0009986">
    <property type="term" value="C:cell surface"/>
    <property type="evidence" value="ECO:0007669"/>
    <property type="project" value="TreeGrafter"/>
</dbReference>
<reference evidence="6 7" key="1">
    <citation type="journal article" date="2017" name="Nat. Ecol. Evol.">
        <title>Scallop genome provides insights into evolution of bilaterian karyotype and development.</title>
        <authorList>
            <person name="Wang S."/>
            <person name="Zhang J."/>
            <person name="Jiao W."/>
            <person name="Li J."/>
            <person name="Xun X."/>
            <person name="Sun Y."/>
            <person name="Guo X."/>
            <person name="Huan P."/>
            <person name="Dong B."/>
            <person name="Zhang L."/>
            <person name="Hu X."/>
            <person name="Sun X."/>
            <person name="Wang J."/>
            <person name="Zhao C."/>
            <person name="Wang Y."/>
            <person name="Wang D."/>
            <person name="Huang X."/>
            <person name="Wang R."/>
            <person name="Lv J."/>
            <person name="Li Y."/>
            <person name="Zhang Z."/>
            <person name="Liu B."/>
            <person name="Lu W."/>
            <person name="Hui Y."/>
            <person name="Liang J."/>
            <person name="Zhou Z."/>
            <person name="Hou R."/>
            <person name="Li X."/>
            <person name="Liu Y."/>
            <person name="Li H."/>
            <person name="Ning X."/>
            <person name="Lin Y."/>
            <person name="Zhao L."/>
            <person name="Xing Q."/>
            <person name="Dou J."/>
            <person name="Li Y."/>
            <person name="Mao J."/>
            <person name="Guo H."/>
            <person name="Dou H."/>
            <person name="Li T."/>
            <person name="Mu C."/>
            <person name="Jiang W."/>
            <person name="Fu Q."/>
            <person name="Fu X."/>
            <person name="Miao Y."/>
            <person name="Liu J."/>
            <person name="Yu Q."/>
            <person name="Li R."/>
            <person name="Liao H."/>
            <person name="Li X."/>
            <person name="Kong Y."/>
            <person name="Jiang Z."/>
            <person name="Chourrout D."/>
            <person name="Li R."/>
            <person name="Bao Z."/>
        </authorList>
    </citation>
    <scope>NUCLEOTIDE SEQUENCE [LARGE SCALE GENOMIC DNA]</scope>
    <source>
        <strain evidence="6 7">PY_sf001</strain>
    </source>
</reference>
<keyword evidence="3" id="KW-0325">Glycoprotein</keyword>
<dbReference type="EMBL" id="NEDP02005524">
    <property type="protein sequence ID" value="OWF39497.1"/>
    <property type="molecule type" value="Genomic_DNA"/>
</dbReference>
<dbReference type="STRING" id="6573.A0A210PSM0"/>